<evidence type="ECO:0000313" key="2">
    <source>
        <dbReference type="Proteomes" id="UP000257109"/>
    </source>
</evidence>
<reference evidence="1" key="1">
    <citation type="submission" date="2018-05" db="EMBL/GenBank/DDBJ databases">
        <title>Draft genome of Mucuna pruriens seed.</title>
        <authorList>
            <person name="Nnadi N.E."/>
            <person name="Vos R."/>
            <person name="Hasami M.H."/>
            <person name="Devisetty U.K."/>
            <person name="Aguiy J.C."/>
        </authorList>
    </citation>
    <scope>NUCLEOTIDE SEQUENCE [LARGE SCALE GENOMIC DNA]</scope>
    <source>
        <strain evidence="1">JCA_2017</strain>
    </source>
</reference>
<dbReference type="STRING" id="157652.A0A371E188"/>
<keyword evidence="2" id="KW-1185">Reference proteome</keyword>
<gene>
    <name evidence="1" type="primary">DGS1</name>
    <name evidence="1" type="ORF">CR513_62130</name>
</gene>
<organism evidence="1 2">
    <name type="scientific">Mucuna pruriens</name>
    <name type="common">Velvet bean</name>
    <name type="synonym">Dolichos pruriens</name>
    <dbReference type="NCBI Taxonomy" id="157652"/>
    <lineage>
        <taxon>Eukaryota</taxon>
        <taxon>Viridiplantae</taxon>
        <taxon>Streptophyta</taxon>
        <taxon>Embryophyta</taxon>
        <taxon>Tracheophyta</taxon>
        <taxon>Spermatophyta</taxon>
        <taxon>Magnoliopsida</taxon>
        <taxon>eudicotyledons</taxon>
        <taxon>Gunneridae</taxon>
        <taxon>Pentapetalae</taxon>
        <taxon>rosids</taxon>
        <taxon>fabids</taxon>
        <taxon>Fabales</taxon>
        <taxon>Fabaceae</taxon>
        <taxon>Papilionoideae</taxon>
        <taxon>50 kb inversion clade</taxon>
        <taxon>NPAAA clade</taxon>
        <taxon>indigoferoid/millettioid clade</taxon>
        <taxon>Phaseoleae</taxon>
        <taxon>Mucuna</taxon>
    </lineage>
</organism>
<proteinExistence type="predicted"/>
<feature type="non-terminal residue" evidence="1">
    <location>
        <position position="1"/>
    </location>
</feature>
<comment type="caution">
    <text evidence="1">The sequence shown here is derived from an EMBL/GenBank/DDBJ whole genome shotgun (WGS) entry which is preliminary data.</text>
</comment>
<protein>
    <submittedName>
        <fullName evidence="1">Protein DGS1, mitochondrial</fullName>
    </submittedName>
</protein>
<name>A0A371E188_MUCPR</name>
<accession>A0A371E188</accession>
<dbReference type="OrthoDB" id="10604480at2759"/>
<dbReference type="EMBL" id="QJKJ01017376">
    <property type="protein sequence ID" value="RDX58547.1"/>
    <property type="molecule type" value="Genomic_DNA"/>
</dbReference>
<dbReference type="AlphaFoldDB" id="A0A371E188"/>
<sequence length="242" mass="27268">MSLSKSFSPTSPDSTTSSRGIFFGFASPTAFDSVYAPNPGLNATTNQHSKVSLATQSLERWFSWRCHYRKPNRWKREHSFNTFTPITSGIEFMLSIPSSQQNFSPILLSLQINSASGMSPSYITLRFIRNFLAFIKETVKLLHGYTTRGPSIQNLCQSGSGYINERVYVEVDRIGEELVVDPERKPPLMLVKINDLFSTLEASIRHPHAMCQSVSSVDRSYSIPLLFEKLPEINQDGSQTMK</sequence>
<dbReference type="Proteomes" id="UP000257109">
    <property type="component" value="Unassembled WGS sequence"/>
</dbReference>
<evidence type="ECO:0000313" key="1">
    <source>
        <dbReference type="EMBL" id="RDX58547.1"/>
    </source>
</evidence>